<dbReference type="EC" id="4.3.2.9" evidence="1"/>
<dbReference type="VEuPathDB" id="FungiDB:yc1106_06672"/>
<evidence type="ECO:0000256" key="2">
    <source>
        <dbReference type="ARBA" id="ARBA00023239"/>
    </source>
</evidence>
<evidence type="ECO:0000313" key="6">
    <source>
        <dbReference type="Proteomes" id="UP001056012"/>
    </source>
</evidence>
<dbReference type="InterPro" id="IPR036568">
    <property type="entry name" value="GGCT-like_sf"/>
</dbReference>
<dbReference type="EMBL" id="CP089278">
    <property type="protein sequence ID" value="USP79398.1"/>
    <property type="molecule type" value="Genomic_DNA"/>
</dbReference>
<keyword evidence="2" id="KW-0456">Lyase</keyword>
<dbReference type="Gene3D" id="3.10.490.10">
    <property type="entry name" value="Gamma-glutamyl cyclotransferase-like"/>
    <property type="match status" value="1"/>
</dbReference>
<sequence>MTSVANDAVSSHDNKYARFYFTYGSNMHLQQMAERCEESILYSKGRLKGYKWQINSRGGANIVRGDQTDYVEGLIFIISSRDLDSLRKYEKISEGYFVERKIDVNIEKLSISAFEGQRTTRVIEEMAIYRVTGDAERLLGSWKARLKMEEPLKKNTFENGVAFQSLVYLVPEYCENGKIRKEYVGRMESAIMDAEVLGVSKHYIETSLRPCILQDRQLSTADTLENWKS</sequence>
<evidence type="ECO:0000256" key="3">
    <source>
        <dbReference type="PIRSR" id="PIRSR617939-1"/>
    </source>
</evidence>
<keyword evidence="6" id="KW-1185">Reference proteome</keyword>
<dbReference type="PANTHER" id="PTHR12935">
    <property type="entry name" value="GAMMA-GLUTAMYLCYCLOTRANSFERASE"/>
    <property type="match status" value="1"/>
</dbReference>
<dbReference type="OrthoDB" id="2924818at2759"/>
<dbReference type="GO" id="GO:0003839">
    <property type="term" value="F:gamma-glutamylcyclotransferase activity"/>
    <property type="evidence" value="ECO:0007669"/>
    <property type="project" value="UniProtKB-EC"/>
</dbReference>
<dbReference type="InterPro" id="IPR013024">
    <property type="entry name" value="GGCT-like"/>
</dbReference>
<organism evidence="5 6">
    <name type="scientific">Curvularia clavata</name>
    <dbReference type="NCBI Taxonomy" id="95742"/>
    <lineage>
        <taxon>Eukaryota</taxon>
        <taxon>Fungi</taxon>
        <taxon>Dikarya</taxon>
        <taxon>Ascomycota</taxon>
        <taxon>Pezizomycotina</taxon>
        <taxon>Dothideomycetes</taxon>
        <taxon>Pleosporomycetidae</taxon>
        <taxon>Pleosporales</taxon>
        <taxon>Pleosporineae</taxon>
        <taxon>Pleosporaceae</taxon>
        <taxon>Curvularia</taxon>
    </lineage>
</organism>
<dbReference type="InterPro" id="IPR009288">
    <property type="entry name" value="AIG2-like_dom"/>
</dbReference>
<evidence type="ECO:0000313" key="5">
    <source>
        <dbReference type="EMBL" id="USP79398.1"/>
    </source>
</evidence>
<accession>A0A9Q8ZFS8</accession>
<reference evidence="5" key="1">
    <citation type="submission" date="2021-12" db="EMBL/GenBank/DDBJ databases">
        <title>Curvularia clavata genome.</title>
        <authorList>
            <person name="Cao Y."/>
        </authorList>
    </citation>
    <scope>NUCLEOTIDE SEQUENCE</scope>
    <source>
        <strain evidence="5">Yc1106</strain>
    </source>
</reference>
<name>A0A9Q8ZFS8_CURCL</name>
<protein>
    <recommendedName>
        <fullName evidence="1">gamma-glutamylcyclotransferase</fullName>
        <ecNumber evidence="1">4.3.2.9</ecNumber>
    </recommendedName>
</protein>
<feature type="active site" description="Proton acceptor" evidence="3">
    <location>
        <position position="94"/>
    </location>
</feature>
<dbReference type="SUPFAM" id="SSF110857">
    <property type="entry name" value="Gamma-glutamyl cyclotransferase-like"/>
    <property type="match status" value="1"/>
</dbReference>
<dbReference type="Pfam" id="PF06094">
    <property type="entry name" value="GGACT"/>
    <property type="match status" value="1"/>
</dbReference>
<gene>
    <name evidence="5" type="ORF">yc1106_06672</name>
</gene>
<dbReference type="AlphaFoldDB" id="A0A9Q8ZFS8"/>
<evidence type="ECO:0000256" key="1">
    <source>
        <dbReference type="ARBA" id="ARBA00012346"/>
    </source>
</evidence>
<dbReference type="PANTHER" id="PTHR12935:SF0">
    <property type="entry name" value="GAMMA-GLUTAMYLCYCLOTRANSFERASE"/>
    <property type="match status" value="1"/>
</dbReference>
<feature type="domain" description="Gamma-glutamylcyclotransferase AIG2-like" evidence="4">
    <location>
        <begin position="20"/>
        <end position="108"/>
    </location>
</feature>
<proteinExistence type="predicted"/>
<dbReference type="CDD" id="cd06661">
    <property type="entry name" value="GGCT_like"/>
    <property type="match status" value="1"/>
</dbReference>
<dbReference type="InterPro" id="IPR017939">
    <property type="entry name" value="G-Glutamylcylcotransferase"/>
</dbReference>
<dbReference type="Proteomes" id="UP001056012">
    <property type="component" value="Chromosome 5"/>
</dbReference>
<evidence type="ECO:0000259" key="4">
    <source>
        <dbReference type="Pfam" id="PF06094"/>
    </source>
</evidence>